<accession>A0A5E4Q1S5</accession>
<protein>
    <submittedName>
        <fullName evidence="2">Uncharacterized protein</fullName>
    </submittedName>
</protein>
<gene>
    <name evidence="2" type="ORF">LSINAPIS_LOCUS4119</name>
</gene>
<proteinExistence type="predicted"/>
<evidence type="ECO:0000313" key="3">
    <source>
        <dbReference type="Proteomes" id="UP000324832"/>
    </source>
</evidence>
<keyword evidence="3" id="KW-1185">Reference proteome</keyword>
<keyword evidence="1" id="KW-0732">Signal</keyword>
<evidence type="ECO:0000256" key="1">
    <source>
        <dbReference type="SAM" id="SignalP"/>
    </source>
</evidence>
<organism evidence="2 3">
    <name type="scientific">Leptidea sinapis</name>
    <dbReference type="NCBI Taxonomy" id="189913"/>
    <lineage>
        <taxon>Eukaryota</taxon>
        <taxon>Metazoa</taxon>
        <taxon>Ecdysozoa</taxon>
        <taxon>Arthropoda</taxon>
        <taxon>Hexapoda</taxon>
        <taxon>Insecta</taxon>
        <taxon>Pterygota</taxon>
        <taxon>Neoptera</taxon>
        <taxon>Endopterygota</taxon>
        <taxon>Lepidoptera</taxon>
        <taxon>Glossata</taxon>
        <taxon>Ditrysia</taxon>
        <taxon>Papilionoidea</taxon>
        <taxon>Pieridae</taxon>
        <taxon>Dismorphiinae</taxon>
        <taxon>Leptidea</taxon>
    </lineage>
</organism>
<dbReference type="AlphaFoldDB" id="A0A5E4Q1S5"/>
<sequence>MILYQVILLIVCTCQTLSSYVYPHPRPYNYGQKNAPVPTHWPNHPPDYTYPNKPAKASYVLAKPLPTPTEELKPIPKPLPEIPKPLSEIPKLEATRPGTVDSNVLNNLAIALQLLIVSNIINNAPHEPLPSKQCGTPMQNYLETVSPNAKYLGEYDVLSNALPNYGFEKTLPLRTGGLMSPYEAINTNNFPEVPFMKDDFQNPYAAVMAFDGNKDVFSVVQSQRCGNPPPVVNQLLSSSSKATSQVISAPGSPSVTTIVDNSLSNTLANALQLLIVGDILEALPSSLKRGLINEQIQEIITPRGNIEVIQQHTEEISPNYYGGITETIYSPVIERLSPNMHGIISESFSTQYNPVIETISPNGFGGLTESFSPFYNGVENIPHNCYGYTESILPNYREVTEVVTNGPYFNSFTEIISPTIENSLGAVNTPSAFIPNFYGGLTELVSAPVGAEVLFPSEIPAQLKCNFGYTSNKAPCKSPYNLATSYATVTVAEKLSPCVKCQERDIQLILPPKPVELPYGVGYSRAAISTVVDAYNERFLIAGYATEANVPVTNGASTKLAAPLFPDWNPLLKSIIL</sequence>
<dbReference type="EMBL" id="FZQP02001059">
    <property type="protein sequence ID" value="VVC91448.1"/>
    <property type="molecule type" value="Genomic_DNA"/>
</dbReference>
<evidence type="ECO:0000313" key="2">
    <source>
        <dbReference type="EMBL" id="VVC91448.1"/>
    </source>
</evidence>
<feature type="signal peptide" evidence="1">
    <location>
        <begin position="1"/>
        <end position="18"/>
    </location>
</feature>
<name>A0A5E4Q1S5_9NEOP</name>
<feature type="chain" id="PRO_5022803915" evidence="1">
    <location>
        <begin position="19"/>
        <end position="577"/>
    </location>
</feature>
<dbReference type="Proteomes" id="UP000324832">
    <property type="component" value="Unassembled WGS sequence"/>
</dbReference>
<reference evidence="2 3" key="1">
    <citation type="submission" date="2017-07" db="EMBL/GenBank/DDBJ databases">
        <authorList>
            <person name="Talla V."/>
            <person name="Backstrom N."/>
        </authorList>
    </citation>
    <scope>NUCLEOTIDE SEQUENCE [LARGE SCALE GENOMIC DNA]</scope>
</reference>